<dbReference type="AlphaFoldDB" id="A0A5N6RE93"/>
<dbReference type="GO" id="GO:0006353">
    <property type="term" value="P:DNA-templated transcription termination"/>
    <property type="evidence" value="ECO:0007669"/>
    <property type="project" value="UniProtKB-KW"/>
</dbReference>
<feature type="compositionally biased region" description="Basic and acidic residues" evidence="4">
    <location>
        <begin position="162"/>
        <end position="201"/>
    </location>
</feature>
<keyword evidence="2" id="KW-0804">Transcription</keyword>
<dbReference type="Pfam" id="PF02536">
    <property type="entry name" value="mTERF"/>
    <property type="match status" value="1"/>
</dbReference>
<keyword evidence="3" id="KW-0809">Transit peptide</keyword>
<keyword evidence="7" id="KW-1185">Reference proteome</keyword>
<feature type="compositionally biased region" description="Basic and acidic residues" evidence="4">
    <location>
        <begin position="32"/>
        <end position="94"/>
    </location>
</feature>
<evidence type="ECO:0000256" key="5">
    <source>
        <dbReference type="SAM" id="SignalP"/>
    </source>
</evidence>
<reference evidence="6 7" key="1">
    <citation type="submission" date="2019-06" db="EMBL/GenBank/DDBJ databases">
        <title>A chromosomal-level reference genome of Carpinus fangiana (Coryloideae, Betulaceae).</title>
        <authorList>
            <person name="Yang X."/>
            <person name="Wang Z."/>
            <person name="Zhang L."/>
            <person name="Hao G."/>
            <person name="Liu J."/>
            <person name="Yang Y."/>
        </authorList>
    </citation>
    <scope>NUCLEOTIDE SEQUENCE [LARGE SCALE GENOMIC DNA]</scope>
    <source>
        <strain evidence="6">Cfa_2016G</strain>
        <tissue evidence="6">Leaf</tissue>
    </source>
</reference>
<dbReference type="Gene3D" id="1.25.70.10">
    <property type="entry name" value="Transcription termination factor 3, mitochondrial"/>
    <property type="match status" value="1"/>
</dbReference>
<dbReference type="InterPro" id="IPR003690">
    <property type="entry name" value="MTERF"/>
</dbReference>
<feature type="region of interest" description="Disordered" evidence="4">
    <location>
        <begin position="148"/>
        <end position="241"/>
    </location>
</feature>
<evidence type="ECO:0000256" key="4">
    <source>
        <dbReference type="SAM" id="MobiDB-lite"/>
    </source>
</evidence>
<feature type="region of interest" description="Disordered" evidence="4">
    <location>
        <begin position="32"/>
        <end position="106"/>
    </location>
</feature>
<protein>
    <recommendedName>
        <fullName evidence="8">FRIGIDA-like protein</fullName>
    </recommendedName>
</protein>
<name>A0A5N6RE93_9ROSI</name>
<feature type="compositionally biased region" description="Basic and acidic residues" evidence="4">
    <location>
        <begin position="208"/>
        <end position="222"/>
    </location>
</feature>
<dbReference type="PANTHER" id="PTHR47372:SF5">
    <property type="entry name" value="LATE EMBRYOGENESIS ABUNDANT PROTEIN (LEA) FAMILY PROTEIN"/>
    <property type="match status" value="1"/>
</dbReference>
<evidence type="ECO:0000256" key="2">
    <source>
        <dbReference type="ARBA" id="ARBA00022472"/>
    </source>
</evidence>
<feature type="chain" id="PRO_5024399268" description="FRIGIDA-like protein" evidence="5">
    <location>
        <begin position="24"/>
        <end position="522"/>
    </location>
</feature>
<organism evidence="6 7">
    <name type="scientific">Carpinus fangiana</name>
    <dbReference type="NCBI Taxonomy" id="176857"/>
    <lineage>
        <taxon>Eukaryota</taxon>
        <taxon>Viridiplantae</taxon>
        <taxon>Streptophyta</taxon>
        <taxon>Embryophyta</taxon>
        <taxon>Tracheophyta</taxon>
        <taxon>Spermatophyta</taxon>
        <taxon>Magnoliopsida</taxon>
        <taxon>eudicotyledons</taxon>
        <taxon>Gunneridae</taxon>
        <taxon>Pentapetalae</taxon>
        <taxon>rosids</taxon>
        <taxon>fabids</taxon>
        <taxon>Fagales</taxon>
        <taxon>Betulaceae</taxon>
        <taxon>Carpinus</taxon>
    </lineage>
</organism>
<comment type="similarity">
    <text evidence="1">Belongs to the mTERF family.</text>
</comment>
<dbReference type="OrthoDB" id="637682at2759"/>
<dbReference type="InterPro" id="IPR038538">
    <property type="entry name" value="MTERF_sf"/>
</dbReference>
<feature type="signal peptide" evidence="5">
    <location>
        <begin position="1"/>
        <end position="23"/>
    </location>
</feature>
<keyword evidence="2" id="KW-0805">Transcription regulation</keyword>
<sequence length="522" mass="57861">MASKPPSRLFAMVLVMLVALSLAISSVGHDVHSTNEGREYEEVKDKAKRAQDKAAETAQENKEASESWAEWAKEKLSEGFGLRHDDDDGSKGATREASGTGQYSADKVKEVKDAAAEKAREVKNAATEKAGDITNAAKEKVCEAANAAKEKASKIKNLATERSVERTNEETERASQKVEEAKEKVSQAAREAAEKASEAKQRAAQKAGETKEKASKKAEEAKGATTEMGSGDVEEARKRQAEAEEQLSWAKEKAKEVYEKAKSKAGETLEAAKHKFCRLSYKRVFFFFFLMCACNSCRLEKVTLFLKKQGLSNAVAARTINKSDLFIDHLVSRLHSIHKSQYLVGCEHTTLEIRDALIPYLEALLEEHGDLIVDVAENFPDPPVKRESTWVNSSAQSNLDSRKLKARSRVSEIDPAAKLRPNVLYLIELGMGLEQIKGIIQRFSAFAYYSSEGKMKPLVEFLLDLGVAKSDILAILNRRPQLCGMHESLWKSYTQHGILREFGRGQETKGKSDMSLSRASHL</sequence>
<proteinExistence type="inferred from homology"/>
<evidence type="ECO:0008006" key="8">
    <source>
        <dbReference type="Google" id="ProtNLM"/>
    </source>
</evidence>
<accession>A0A5N6RE93</accession>
<keyword evidence="2" id="KW-0806">Transcription termination</keyword>
<dbReference type="GO" id="GO:0003676">
    <property type="term" value="F:nucleic acid binding"/>
    <property type="evidence" value="ECO:0007669"/>
    <property type="project" value="InterPro"/>
</dbReference>
<keyword evidence="5" id="KW-0732">Signal</keyword>
<evidence type="ECO:0000256" key="3">
    <source>
        <dbReference type="ARBA" id="ARBA00022946"/>
    </source>
</evidence>
<dbReference type="EMBL" id="CM017326">
    <property type="protein sequence ID" value="KAE8077139.1"/>
    <property type="molecule type" value="Genomic_DNA"/>
</dbReference>
<dbReference type="PANTHER" id="PTHR47372">
    <property type="entry name" value="DAUER UP-REGULATED-RELATED"/>
    <property type="match status" value="1"/>
</dbReference>
<evidence type="ECO:0000313" key="7">
    <source>
        <dbReference type="Proteomes" id="UP000327013"/>
    </source>
</evidence>
<evidence type="ECO:0000313" key="6">
    <source>
        <dbReference type="EMBL" id="KAE8077139.1"/>
    </source>
</evidence>
<evidence type="ECO:0000256" key="1">
    <source>
        <dbReference type="ARBA" id="ARBA00007692"/>
    </source>
</evidence>
<dbReference type="Proteomes" id="UP000327013">
    <property type="component" value="Chromosome 6"/>
</dbReference>
<gene>
    <name evidence="6" type="ORF">FH972_015733</name>
</gene>